<dbReference type="EMBL" id="HAEF01001074">
    <property type="protein sequence ID" value="SBR38456.1"/>
    <property type="molecule type" value="Transcribed_RNA"/>
</dbReference>
<feature type="non-terminal residue" evidence="1">
    <location>
        <position position="119"/>
    </location>
</feature>
<reference evidence="1" key="2">
    <citation type="submission" date="2016-06" db="EMBL/GenBank/DDBJ databases">
        <title>The genome of a short-lived fish provides insights into sex chromosome evolution and the genetic control of aging.</title>
        <authorList>
            <person name="Reichwald K."/>
            <person name="Felder M."/>
            <person name="Petzold A."/>
            <person name="Koch P."/>
            <person name="Groth M."/>
            <person name="Platzer M."/>
        </authorList>
    </citation>
    <scope>NUCLEOTIDE SEQUENCE</scope>
    <source>
        <tissue evidence="1">Brain</tissue>
    </source>
</reference>
<evidence type="ECO:0000313" key="1">
    <source>
        <dbReference type="EMBL" id="SBR38456.1"/>
    </source>
</evidence>
<sequence length="119" mass="13533">CACACACALYFFRVVFMMEFLKFSHFKYISNKEWFGSDVHFGFVDSFYISDFKSNEGAITELNYALHQQLLHSSISTEIHVFLFQFNSRCSVPSQSIFTAKMVTLVLAPVGFGMCVCVC</sequence>
<organism evidence="1">
    <name type="scientific">Nothobranchius pienaari</name>
    <dbReference type="NCBI Taxonomy" id="704102"/>
    <lineage>
        <taxon>Eukaryota</taxon>
        <taxon>Metazoa</taxon>
        <taxon>Chordata</taxon>
        <taxon>Craniata</taxon>
        <taxon>Vertebrata</taxon>
        <taxon>Euteleostomi</taxon>
        <taxon>Actinopterygii</taxon>
        <taxon>Neopterygii</taxon>
        <taxon>Teleostei</taxon>
        <taxon>Neoteleostei</taxon>
        <taxon>Acanthomorphata</taxon>
        <taxon>Ovalentaria</taxon>
        <taxon>Atherinomorphae</taxon>
        <taxon>Cyprinodontiformes</taxon>
        <taxon>Nothobranchiidae</taxon>
        <taxon>Nothobranchius</taxon>
    </lineage>
</organism>
<name>A0A1A8L230_9TELE</name>
<gene>
    <name evidence="1" type="primary">Nfu_g_1_005468</name>
</gene>
<feature type="non-terminal residue" evidence="1">
    <location>
        <position position="1"/>
    </location>
</feature>
<protein>
    <submittedName>
        <fullName evidence="1">Uncharacterized protein</fullName>
    </submittedName>
</protein>
<reference evidence="1" key="1">
    <citation type="submission" date="2016-05" db="EMBL/GenBank/DDBJ databases">
        <authorList>
            <person name="Lavstsen T."/>
            <person name="Jespersen J.S."/>
        </authorList>
    </citation>
    <scope>NUCLEOTIDE SEQUENCE</scope>
    <source>
        <tissue evidence="1">Brain</tissue>
    </source>
</reference>
<proteinExistence type="predicted"/>
<dbReference type="AlphaFoldDB" id="A0A1A8L230"/>
<accession>A0A1A8L230</accession>